<reference evidence="2 3" key="1">
    <citation type="submission" date="2024-07" db="EMBL/GenBank/DDBJ databases">
        <authorList>
            <person name="Thanompreechachai J."/>
            <person name="Duangmal K."/>
        </authorList>
    </citation>
    <scope>NUCLEOTIDE SEQUENCE [LARGE SCALE GENOMIC DNA]</scope>
    <source>
        <strain evidence="2 3">TBRC 1896</strain>
    </source>
</reference>
<feature type="domain" description="3-keto-alpha-glucoside-1,2-lyase/3-keto-2-hydroxy-glucal hydratase" evidence="1">
    <location>
        <begin position="297"/>
        <end position="572"/>
    </location>
</feature>
<organism evidence="2 3">
    <name type="scientific">Kineococcus mangrovi</name>
    <dbReference type="NCBI Taxonomy" id="1660183"/>
    <lineage>
        <taxon>Bacteria</taxon>
        <taxon>Bacillati</taxon>
        <taxon>Actinomycetota</taxon>
        <taxon>Actinomycetes</taxon>
        <taxon>Kineosporiales</taxon>
        <taxon>Kineosporiaceae</taxon>
        <taxon>Kineococcus</taxon>
    </lineage>
</organism>
<sequence>MTITDPHPGTTAPTSGPLRVGCEPAVRATTAEVVASLPVSFAAAAEEAGTTGPLDVLAVDGGPGWTVRARDALERARAVVVLDPAPVQPAAVDALADAVEAAGTVLHLSETFAGNPALAQLRSSRPDALEGAGSLFLDSTSPGASTPGLLLAQLRVLRATVGPVTALRSCSPHPGGLTLTATAGDRLVVGVAARSTATPPHLRVTAVAADRTVDVALPAAATARPASVEITGVDGRSVLPTLYETAHRATWRAVHRDLTSGTAGSDAAAAPVATLRDFAQDLRTVAGAGLALPDEEGFVPLFDGVSLAGWHPAPRVYGTLHPGGPHLHDVLRERGLSVPVDPELHPAAWSVHTDERGETFVVGEQGTPGYGGYLVSDATFGDFELVIEVKPDWPADTGIMLRRRRDSWEGFQVLLDHRPSGGIGGFFGNGIGSFHVLPFAVDAELDADGTVARLVPDDLATSAEPVTQDKIDRLSYAADVEDFLAVWRVGDWNTMRIRCVGAEPVITTWVNDVRIAELDTATLQAPDYDADAVHAVLGDRGHLALEVHDNDEMFGDARWGAGARCRWRNARLKELGSSR</sequence>
<evidence type="ECO:0000313" key="3">
    <source>
        <dbReference type="Proteomes" id="UP001566476"/>
    </source>
</evidence>
<evidence type="ECO:0000259" key="1">
    <source>
        <dbReference type="Pfam" id="PF06439"/>
    </source>
</evidence>
<dbReference type="Gene3D" id="2.60.120.560">
    <property type="entry name" value="Exo-inulinase, domain 1"/>
    <property type="match status" value="1"/>
</dbReference>
<comment type="caution">
    <text evidence="2">The sequence shown here is derived from an EMBL/GenBank/DDBJ whole genome shotgun (WGS) entry which is preliminary data.</text>
</comment>
<accession>A0ABV4I3X8</accession>
<keyword evidence="3" id="KW-1185">Reference proteome</keyword>
<dbReference type="EMBL" id="JBGGTQ010000006">
    <property type="protein sequence ID" value="MEZ0493402.1"/>
    <property type="molecule type" value="Genomic_DNA"/>
</dbReference>
<dbReference type="InterPro" id="IPR010496">
    <property type="entry name" value="AL/BT2_dom"/>
</dbReference>
<proteinExistence type="predicted"/>
<dbReference type="Proteomes" id="UP001566476">
    <property type="component" value="Unassembled WGS sequence"/>
</dbReference>
<protein>
    <submittedName>
        <fullName evidence="2">DUF1080 domain-containing protein</fullName>
    </submittedName>
</protein>
<name>A0ABV4I3X8_9ACTN</name>
<dbReference type="RefSeq" id="WP_370719646.1">
    <property type="nucleotide sequence ID" value="NZ_JBGGTQ010000006.1"/>
</dbReference>
<evidence type="ECO:0000313" key="2">
    <source>
        <dbReference type="EMBL" id="MEZ0493402.1"/>
    </source>
</evidence>
<dbReference type="Pfam" id="PF06439">
    <property type="entry name" value="3keto-disac_hyd"/>
    <property type="match status" value="1"/>
</dbReference>
<gene>
    <name evidence="2" type="ORF">AB2L28_14275</name>
</gene>